<dbReference type="GO" id="GO:0030145">
    <property type="term" value="F:manganese ion binding"/>
    <property type="evidence" value="ECO:0007669"/>
    <property type="project" value="UniProtKB-UniRule"/>
</dbReference>
<keyword evidence="20" id="KW-1185">Reference proteome</keyword>
<feature type="binding site" evidence="14 15">
    <location>
        <position position="172"/>
    </location>
    <ligand>
        <name>a divalent metal cation</name>
        <dbReference type="ChEBI" id="CHEBI:60240"/>
    </ligand>
</feature>
<feature type="binding site" evidence="14 15">
    <location>
        <position position="80"/>
    </location>
    <ligand>
        <name>a divalent metal cation</name>
        <dbReference type="ChEBI" id="CHEBI:60240"/>
    </ligand>
</feature>
<feature type="domain" description="RNase H type-2" evidence="18">
    <location>
        <begin position="74"/>
        <end position="257"/>
    </location>
</feature>
<keyword evidence="9 14" id="KW-0540">Nuclease</keyword>
<evidence type="ECO:0000256" key="4">
    <source>
        <dbReference type="ARBA" id="ARBA00004496"/>
    </source>
</evidence>
<evidence type="ECO:0000256" key="12">
    <source>
        <dbReference type="ARBA" id="ARBA00022801"/>
    </source>
</evidence>
<dbReference type="InterPro" id="IPR001352">
    <property type="entry name" value="RNase_HII/HIII"/>
</dbReference>
<feature type="coiled-coil region" evidence="17">
    <location>
        <begin position="34"/>
        <end position="61"/>
    </location>
</feature>
<dbReference type="PANTHER" id="PTHR10954">
    <property type="entry name" value="RIBONUCLEASE H2 SUBUNIT A"/>
    <property type="match status" value="1"/>
</dbReference>
<dbReference type="InterPro" id="IPR022898">
    <property type="entry name" value="RNase_HII"/>
</dbReference>
<evidence type="ECO:0000256" key="3">
    <source>
        <dbReference type="ARBA" id="ARBA00004065"/>
    </source>
</evidence>
<proteinExistence type="inferred from homology"/>
<feature type="binding site" evidence="14 15">
    <location>
        <position position="81"/>
    </location>
    <ligand>
        <name>a divalent metal cation</name>
        <dbReference type="ChEBI" id="CHEBI:60240"/>
    </ligand>
</feature>
<keyword evidence="17" id="KW-0175">Coiled coil</keyword>
<organism evidence="19 20">
    <name type="scientific">Anaerobacterium chartisolvens</name>
    <dbReference type="NCBI Taxonomy" id="1297424"/>
    <lineage>
        <taxon>Bacteria</taxon>
        <taxon>Bacillati</taxon>
        <taxon>Bacillota</taxon>
        <taxon>Clostridia</taxon>
        <taxon>Eubacteriales</taxon>
        <taxon>Oscillospiraceae</taxon>
        <taxon>Anaerobacterium</taxon>
    </lineage>
</organism>
<dbReference type="GO" id="GO:0004523">
    <property type="term" value="F:RNA-DNA hybrid ribonuclease activity"/>
    <property type="evidence" value="ECO:0007669"/>
    <property type="project" value="UniProtKB-UniRule"/>
</dbReference>
<evidence type="ECO:0000256" key="16">
    <source>
        <dbReference type="RuleBase" id="RU003515"/>
    </source>
</evidence>
<keyword evidence="8 14" id="KW-0963">Cytoplasm</keyword>
<dbReference type="EMBL" id="QPJT01000002">
    <property type="protein sequence ID" value="RCX20043.1"/>
    <property type="molecule type" value="Genomic_DNA"/>
</dbReference>
<dbReference type="PROSITE" id="PS51975">
    <property type="entry name" value="RNASE_H_2"/>
    <property type="match status" value="1"/>
</dbReference>
<keyword evidence="10 14" id="KW-0479">Metal-binding</keyword>
<dbReference type="EC" id="3.1.26.4" evidence="6 14"/>
<dbReference type="GO" id="GO:0032299">
    <property type="term" value="C:ribonuclease H2 complex"/>
    <property type="evidence" value="ECO:0007669"/>
    <property type="project" value="TreeGrafter"/>
</dbReference>
<protein>
    <recommendedName>
        <fullName evidence="7 14">Ribonuclease HII</fullName>
        <shortName evidence="14">RNase HII</shortName>
        <ecNumber evidence="6 14">3.1.26.4</ecNumber>
    </recommendedName>
</protein>
<evidence type="ECO:0000256" key="11">
    <source>
        <dbReference type="ARBA" id="ARBA00022759"/>
    </source>
</evidence>
<dbReference type="GO" id="GO:0006298">
    <property type="term" value="P:mismatch repair"/>
    <property type="evidence" value="ECO:0007669"/>
    <property type="project" value="TreeGrafter"/>
</dbReference>
<evidence type="ECO:0000256" key="2">
    <source>
        <dbReference type="ARBA" id="ARBA00001946"/>
    </source>
</evidence>
<comment type="function">
    <text evidence="3 14 16">Endonuclease that specifically degrades the RNA of RNA-DNA hybrids.</text>
</comment>
<name>A0A369BES0_9FIRM</name>
<dbReference type="InterPro" id="IPR012337">
    <property type="entry name" value="RNaseH-like_sf"/>
</dbReference>
<dbReference type="CDD" id="cd07182">
    <property type="entry name" value="RNase_HII_bacteria_HII_like"/>
    <property type="match status" value="1"/>
</dbReference>
<evidence type="ECO:0000256" key="1">
    <source>
        <dbReference type="ARBA" id="ARBA00000077"/>
    </source>
</evidence>
<evidence type="ECO:0000256" key="14">
    <source>
        <dbReference type="HAMAP-Rule" id="MF_00052"/>
    </source>
</evidence>
<dbReference type="SUPFAM" id="SSF53098">
    <property type="entry name" value="Ribonuclease H-like"/>
    <property type="match status" value="1"/>
</dbReference>
<reference evidence="19 20" key="1">
    <citation type="submission" date="2018-07" db="EMBL/GenBank/DDBJ databases">
        <title>Genomic Encyclopedia of Type Strains, Phase IV (KMG-IV): sequencing the most valuable type-strain genomes for metagenomic binning, comparative biology and taxonomic classification.</title>
        <authorList>
            <person name="Goeker M."/>
        </authorList>
    </citation>
    <scope>NUCLEOTIDE SEQUENCE [LARGE SCALE GENOMIC DNA]</scope>
    <source>
        <strain evidence="19 20">DSM 27016</strain>
    </source>
</reference>
<dbReference type="GO" id="GO:0005737">
    <property type="term" value="C:cytoplasm"/>
    <property type="evidence" value="ECO:0007669"/>
    <property type="project" value="UniProtKB-SubCell"/>
</dbReference>
<dbReference type="NCBIfam" id="NF000594">
    <property type="entry name" value="PRK00015.1-1"/>
    <property type="match status" value="1"/>
</dbReference>
<evidence type="ECO:0000259" key="18">
    <source>
        <dbReference type="PROSITE" id="PS51975"/>
    </source>
</evidence>
<comment type="similarity">
    <text evidence="5 14 16">Belongs to the RNase HII family.</text>
</comment>
<dbReference type="GO" id="GO:0003723">
    <property type="term" value="F:RNA binding"/>
    <property type="evidence" value="ECO:0007669"/>
    <property type="project" value="UniProtKB-UniRule"/>
</dbReference>
<evidence type="ECO:0000256" key="7">
    <source>
        <dbReference type="ARBA" id="ARBA00019179"/>
    </source>
</evidence>
<accession>A0A369BES0</accession>
<keyword evidence="12 14" id="KW-0378">Hydrolase</keyword>
<evidence type="ECO:0000313" key="19">
    <source>
        <dbReference type="EMBL" id="RCX20043.1"/>
    </source>
</evidence>
<evidence type="ECO:0000256" key="5">
    <source>
        <dbReference type="ARBA" id="ARBA00007383"/>
    </source>
</evidence>
<evidence type="ECO:0000256" key="15">
    <source>
        <dbReference type="PROSITE-ProRule" id="PRU01319"/>
    </source>
</evidence>
<evidence type="ECO:0000256" key="13">
    <source>
        <dbReference type="ARBA" id="ARBA00023211"/>
    </source>
</evidence>
<dbReference type="Proteomes" id="UP000253034">
    <property type="component" value="Unassembled WGS sequence"/>
</dbReference>
<dbReference type="HAMAP" id="MF_00052_B">
    <property type="entry name" value="RNase_HII_B"/>
    <property type="match status" value="1"/>
</dbReference>
<keyword evidence="11 14" id="KW-0255">Endonuclease</keyword>
<comment type="cofactor">
    <cofactor evidence="14 15">
        <name>Mn(2+)</name>
        <dbReference type="ChEBI" id="CHEBI:29035"/>
    </cofactor>
    <cofactor evidence="14 15">
        <name>Mg(2+)</name>
        <dbReference type="ChEBI" id="CHEBI:18420"/>
    </cofactor>
    <text evidence="14 15">Manganese or magnesium. Binds 1 divalent metal ion per monomer in the absence of substrate. May bind a second metal ion after substrate binding.</text>
</comment>
<dbReference type="InterPro" id="IPR024567">
    <property type="entry name" value="RNase_HII/HIII_dom"/>
</dbReference>
<gene>
    <name evidence="14" type="primary">rnhB</name>
    <name evidence="19" type="ORF">DFR58_102112</name>
</gene>
<dbReference type="AlphaFoldDB" id="A0A369BES0"/>
<dbReference type="InterPro" id="IPR036397">
    <property type="entry name" value="RNaseH_sf"/>
</dbReference>
<dbReference type="FunFam" id="3.30.420.10:FF:000006">
    <property type="entry name" value="Ribonuclease HII"/>
    <property type="match status" value="1"/>
</dbReference>
<keyword evidence="13 14" id="KW-0464">Manganese</keyword>
<comment type="caution">
    <text evidence="19">The sequence shown here is derived from an EMBL/GenBank/DDBJ whole genome shotgun (WGS) entry which is preliminary data.</text>
</comment>
<evidence type="ECO:0000256" key="9">
    <source>
        <dbReference type="ARBA" id="ARBA00022722"/>
    </source>
</evidence>
<comment type="cofactor">
    <cofactor evidence="2">
        <name>Mg(2+)</name>
        <dbReference type="ChEBI" id="CHEBI:18420"/>
    </cofactor>
</comment>
<evidence type="ECO:0000313" key="20">
    <source>
        <dbReference type="Proteomes" id="UP000253034"/>
    </source>
</evidence>
<dbReference type="PANTHER" id="PTHR10954:SF18">
    <property type="entry name" value="RIBONUCLEASE HII"/>
    <property type="match status" value="1"/>
</dbReference>
<dbReference type="GO" id="GO:0043137">
    <property type="term" value="P:DNA replication, removal of RNA primer"/>
    <property type="evidence" value="ECO:0007669"/>
    <property type="project" value="TreeGrafter"/>
</dbReference>
<dbReference type="OrthoDB" id="9803420at2"/>
<dbReference type="Pfam" id="PF01351">
    <property type="entry name" value="RNase_HII"/>
    <property type="match status" value="1"/>
</dbReference>
<dbReference type="NCBIfam" id="NF000595">
    <property type="entry name" value="PRK00015.1-3"/>
    <property type="match status" value="1"/>
</dbReference>
<sequence>MSDKFTVKYVEEKIRHMTPDDAVQYIEDLRQNGNMRLEKLLIKYLRKKEAHEKELDRLRKMRAYEDEAASRGFKLVAGIDEAGRGPLAGPVVAAAVILPENAMIEGINDSKQVSAAKRDALFDIIKEKAVCYGIGIADEKCIDEINILNATKKAMGLAVEALKPAPDFLLIDAVELKADGMGMRALIKGDCLSMSIAAASILAKVTRDRIIDGMDRDYPQYGFSKHKGYGTREHIEAIKKFGICPIHRISFTKNFVG</sequence>
<comment type="catalytic activity">
    <reaction evidence="1 14 15 16">
        <text>Endonucleolytic cleavage to 5'-phosphomonoester.</text>
        <dbReference type="EC" id="3.1.26.4"/>
    </reaction>
</comment>
<evidence type="ECO:0000256" key="17">
    <source>
        <dbReference type="SAM" id="Coils"/>
    </source>
</evidence>
<evidence type="ECO:0000256" key="10">
    <source>
        <dbReference type="ARBA" id="ARBA00022723"/>
    </source>
</evidence>
<evidence type="ECO:0000256" key="8">
    <source>
        <dbReference type="ARBA" id="ARBA00022490"/>
    </source>
</evidence>
<evidence type="ECO:0000256" key="6">
    <source>
        <dbReference type="ARBA" id="ARBA00012180"/>
    </source>
</evidence>
<dbReference type="RefSeq" id="WP_114296163.1">
    <property type="nucleotide sequence ID" value="NZ_QPJT01000002.1"/>
</dbReference>
<dbReference type="Gene3D" id="3.30.420.10">
    <property type="entry name" value="Ribonuclease H-like superfamily/Ribonuclease H"/>
    <property type="match status" value="1"/>
</dbReference>
<comment type="subcellular location">
    <subcellularLocation>
        <location evidence="4 14">Cytoplasm</location>
    </subcellularLocation>
</comment>